<evidence type="ECO:0000313" key="3">
    <source>
        <dbReference type="EMBL" id="SDS74643.1"/>
    </source>
</evidence>
<dbReference type="NCBIfam" id="NF041646">
    <property type="entry name" value="VC0807_fam"/>
    <property type="match status" value="1"/>
</dbReference>
<organism evidence="3 4">
    <name type="scientific">Friedmanniella luteola</name>
    <dbReference type="NCBI Taxonomy" id="546871"/>
    <lineage>
        <taxon>Bacteria</taxon>
        <taxon>Bacillati</taxon>
        <taxon>Actinomycetota</taxon>
        <taxon>Actinomycetes</taxon>
        <taxon>Propionibacteriales</taxon>
        <taxon>Nocardioidaceae</taxon>
        <taxon>Friedmanniella</taxon>
    </lineage>
</organism>
<dbReference type="RefSeq" id="WP_091413026.1">
    <property type="nucleotide sequence ID" value="NZ_LT629749.1"/>
</dbReference>
<accession>A0A1H1UQ84</accession>
<evidence type="ECO:0000256" key="2">
    <source>
        <dbReference type="SAM" id="Phobius"/>
    </source>
</evidence>
<dbReference type="OrthoDB" id="3781030at2"/>
<keyword evidence="2" id="KW-0812">Transmembrane</keyword>
<keyword evidence="2" id="KW-0472">Membrane</keyword>
<keyword evidence="4" id="KW-1185">Reference proteome</keyword>
<dbReference type="STRING" id="546871.SAMN04488543_2306"/>
<dbReference type="AlphaFoldDB" id="A0A1H1UQ84"/>
<dbReference type="EMBL" id="LT629749">
    <property type="protein sequence ID" value="SDS74643.1"/>
    <property type="molecule type" value="Genomic_DNA"/>
</dbReference>
<feature type="transmembrane region" description="Helical" evidence="2">
    <location>
        <begin position="12"/>
        <end position="31"/>
    </location>
</feature>
<gene>
    <name evidence="3" type="ORF">SAMN04488543_2306</name>
</gene>
<evidence type="ECO:0000313" key="4">
    <source>
        <dbReference type="Proteomes" id="UP000199092"/>
    </source>
</evidence>
<evidence type="ECO:0000256" key="1">
    <source>
        <dbReference type="SAM" id="MobiDB-lite"/>
    </source>
</evidence>
<protein>
    <recommendedName>
        <fullName evidence="5">Intracellular septation protein A</fullName>
    </recommendedName>
</protein>
<dbReference type="Proteomes" id="UP000199092">
    <property type="component" value="Chromosome I"/>
</dbReference>
<sequence length="237" mass="25317">MSLRRLPARTWWRAGSLLLGLLGSTLLFYALRAAGLSLHAALLSAAVLGALPTLVRLARGHRPRGLEAFFTVMLLAAVGVALLPGGGRFVLAKESLLTGATGVWFLLSTRSARPLAYQFARPLTEGRLGWPSGWEQLWSASPAFRRMWRRASLAWGVGTLADAVARVVLVWTLPADLVPASSLALFVATAVLLNLGTTVHYARCGVFDRRGPFHRPAALPGRDGLPSGGGRPPEPLS</sequence>
<name>A0A1H1UQ84_9ACTN</name>
<feature type="transmembrane region" description="Helical" evidence="2">
    <location>
        <begin position="65"/>
        <end position="83"/>
    </location>
</feature>
<evidence type="ECO:0008006" key="5">
    <source>
        <dbReference type="Google" id="ProtNLM"/>
    </source>
</evidence>
<proteinExistence type="predicted"/>
<feature type="transmembrane region" description="Helical" evidence="2">
    <location>
        <begin position="153"/>
        <end position="171"/>
    </location>
</feature>
<keyword evidence="2" id="KW-1133">Transmembrane helix</keyword>
<feature type="transmembrane region" description="Helical" evidence="2">
    <location>
        <begin position="183"/>
        <end position="202"/>
    </location>
</feature>
<feature type="transmembrane region" description="Helical" evidence="2">
    <location>
        <begin position="37"/>
        <end position="58"/>
    </location>
</feature>
<reference evidence="3 4" key="1">
    <citation type="submission" date="2016-10" db="EMBL/GenBank/DDBJ databases">
        <authorList>
            <person name="de Groot N.N."/>
        </authorList>
    </citation>
    <scope>NUCLEOTIDE SEQUENCE [LARGE SCALE GENOMIC DNA]</scope>
    <source>
        <strain evidence="3 4">DSM 21741</strain>
    </source>
</reference>
<feature type="region of interest" description="Disordered" evidence="1">
    <location>
        <begin position="217"/>
        <end position="237"/>
    </location>
</feature>